<feature type="compositionally biased region" description="Basic and acidic residues" evidence="6">
    <location>
        <begin position="571"/>
        <end position="585"/>
    </location>
</feature>
<feature type="region of interest" description="Disordered" evidence="6">
    <location>
        <begin position="392"/>
        <end position="452"/>
    </location>
</feature>
<feature type="domain" description="Synaptonemal complex protein 2 armadillo-repeat-like" evidence="7">
    <location>
        <begin position="48"/>
        <end position="185"/>
    </location>
</feature>
<feature type="compositionally biased region" description="Basic and acidic residues" evidence="6">
    <location>
        <begin position="499"/>
        <end position="512"/>
    </location>
</feature>
<evidence type="ECO:0000313" key="9">
    <source>
        <dbReference type="EMBL" id="CAJ1081595.1"/>
    </source>
</evidence>
<feature type="compositionally biased region" description="Acidic residues" evidence="6">
    <location>
        <begin position="551"/>
        <end position="564"/>
    </location>
</feature>
<evidence type="ECO:0000259" key="8">
    <source>
        <dbReference type="Pfam" id="PF18584"/>
    </source>
</evidence>
<evidence type="ECO:0000256" key="4">
    <source>
        <dbReference type="ARBA" id="ARBA00022454"/>
    </source>
</evidence>
<organism evidence="9 10">
    <name type="scientific">Xyrichtys novacula</name>
    <name type="common">Pearly razorfish</name>
    <name type="synonym">Hemipteronotus novacula</name>
    <dbReference type="NCBI Taxonomy" id="13765"/>
    <lineage>
        <taxon>Eukaryota</taxon>
        <taxon>Metazoa</taxon>
        <taxon>Chordata</taxon>
        <taxon>Craniata</taxon>
        <taxon>Vertebrata</taxon>
        <taxon>Euteleostomi</taxon>
        <taxon>Actinopterygii</taxon>
        <taxon>Neopterygii</taxon>
        <taxon>Teleostei</taxon>
        <taxon>Neoteleostei</taxon>
        <taxon>Acanthomorphata</taxon>
        <taxon>Eupercaria</taxon>
        <taxon>Labriformes</taxon>
        <taxon>Labridae</taxon>
        <taxon>Xyrichtys</taxon>
    </lineage>
</organism>
<name>A0AAV1H7N1_XYRNO</name>
<evidence type="ECO:0000256" key="1">
    <source>
        <dbReference type="ARBA" id="ARBA00004123"/>
    </source>
</evidence>
<dbReference type="PANTHER" id="PTHR15607">
    <property type="entry name" value="SYNAPTONEMAL COMPLEX PROTEIN-RELATED"/>
    <property type="match status" value="1"/>
</dbReference>
<reference evidence="9" key="1">
    <citation type="submission" date="2023-08" db="EMBL/GenBank/DDBJ databases">
        <authorList>
            <person name="Alioto T."/>
            <person name="Alioto T."/>
            <person name="Gomez Garrido J."/>
        </authorList>
    </citation>
    <scope>NUCLEOTIDE SEQUENCE</scope>
</reference>
<evidence type="ECO:0000256" key="6">
    <source>
        <dbReference type="SAM" id="MobiDB-lite"/>
    </source>
</evidence>
<sequence length="710" mass="80208">MSRSCARVSARSLQPEKREKMFELRIQECLLRGDSSALGSVLLDEGLSSFTLTKLDHFVTTNLSGSGLSRVQVVLRSLEALSARSDVLQTLIQLGLTAKVLLWFEALYNLLISDLQISSAPLLNITEEFYNIILLLGQASLPVSQLSVVFLQLARYALETKIHFPLRLEAIRTFNSVLESLSREQRKLIQNEPNLKQILSEMAALVLTAGDYELQVSLTEALCRLTPRRIRQPRANQWFARDISDAFCTITDADFEVDCRRFLNFVNRHHGNQKRIYTFPCLRAYLNSTEIFRPQDEKMDEFWIDFNSGSECVSFFTDDPQGFLWGTIHLFKKDVDHYRVQLKPDECTGGEIILSVHLKDPIMHQNNPFKTVKLSFNSELYQQLEEAAYRVFKKHQSSSPHASDSGGSVQVSSPANRQSGRSYSRKKPSNKSQLRVLPLSSPGSEEDSRMRTPVKSSAEFLFDQIRHSTPTYSSGVPVGVELQVYQKESEEFGDSSPPIRKEVVKSDRKRAAADSGYLSEQTEGASFHKKWAEPQTEGEEFIPSPIQLSPEEAESAAEEAEQFEEPINPSGKREDPVKELGAEPKSDLTSGITAAFNTFKTNVEQQFTSSLQNVEAQVLFSLKQCQQHFSDLLTAVHQHRLLLLQRFEVGVHDQLKVLQESSDSLSSTDTQILSFFQSEMQRLSSFCDSHLHRLKSLDNEGSSVDVQSDQ</sequence>
<evidence type="ECO:0000256" key="3">
    <source>
        <dbReference type="ARBA" id="ARBA00007960"/>
    </source>
</evidence>
<dbReference type="Proteomes" id="UP001178508">
    <property type="component" value="Chromosome 20"/>
</dbReference>
<dbReference type="GO" id="GO:0005694">
    <property type="term" value="C:chromosome"/>
    <property type="evidence" value="ECO:0007669"/>
    <property type="project" value="UniProtKB-SubCell"/>
</dbReference>
<dbReference type="InterPro" id="IPR041322">
    <property type="entry name" value="SYCP2_ARLD"/>
</dbReference>
<comment type="similarity">
    <text evidence="3">Belongs to the SYCP2 family.</text>
</comment>
<dbReference type="GO" id="GO:0005634">
    <property type="term" value="C:nucleus"/>
    <property type="evidence" value="ECO:0007669"/>
    <property type="project" value="UniProtKB-SubCell"/>
</dbReference>
<dbReference type="AlphaFoldDB" id="A0AAV1H7N1"/>
<keyword evidence="10" id="KW-1185">Reference proteome</keyword>
<gene>
    <name evidence="9" type="ORF">XNOV1_A005393</name>
</gene>
<accession>A0AAV1H7N1</accession>
<evidence type="ECO:0000313" key="10">
    <source>
        <dbReference type="Proteomes" id="UP001178508"/>
    </source>
</evidence>
<feature type="compositionally biased region" description="Low complexity" evidence="6">
    <location>
        <begin position="397"/>
        <end position="408"/>
    </location>
</feature>
<dbReference type="InterPro" id="IPR040560">
    <property type="entry name" value="SYCP2_SLD"/>
</dbReference>
<dbReference type="EMBL" id="OY660883">
    <property type="protein sequence ID" value="CAJ1081595.1"/>
    <property type="molecule type" value="Genomic_DNA"/>
</dbReference>
<protein>
    <submittedName>
        <fullName evidence="9">Synaptonemal complex protein 2-like isoform X1</fullName>
    </submittedName>
</protein>
<feature type="domain" description="Synaptonemal complex protein 2 Spt16M-like" evidence="8">
    <location>
        <begin position="276"/>
        <end position="393"/>
    </location>
</feature>
<keyword evidence="5" id="KW-0539">Nucleus</keyword>
<feature type="region of interest" description="Disordered" evidence="6">
    <location>
        <begin position="489"/>
        <end position="585"/>
    </location>
</feature>
<evidence type="ECO:0000259" key="7">
    <source>
        <dbReference type="Pfam" id="PF18581"/>
    </source>
</evidence>
<dbReference type="Pfam" id="PF18584">
    <property type="entry name" value="SYCP2_SLD"/>
    <property type="match status" value="1"/>
</dbReference>
<proteinExistence type="inferred from homology"/>
<evidence type="ECO:0000256" key="5">
    <source>
        <dbReference type="ARBA" id="ARBA00023242"/>
    </source>
</evidence>
<dbReference type="InterPro" id="IPR024835">
    <property type="entry name" value="SYCP2-like"/>
</dbReference>
<feature type="compositionally biased region" description="Polar residues" evidence="6">
    <location>
        <begin position="409"/>
        <end position="422"/>
    </location>
</feature>
<comment type="subcellular location">
    <subcellularLocation>
        <location evidence="2">Chromosome</location>
    </subcellularLocation>
    <subcellularLocation>
        <location evidence="1">Nucleus</location>
    </subcellularLocation>
</comment>
<evidence type="ECO:0000256" key="2">
    <source>
        <dbReference type="ARBA" id="ARBA00004286"/>
    </source>
</evidence>
<dbReference type="PANTHER" id="PTHR15607:SF18">
    <property type="entry name" value="SYNAPTONEMAL COMPLEX PROTEIN 2-LIKE ISOFORM X1"/>
    <property type="match status" value="1"/>
</dbReference>
<keyword evidence="4" id="KW-0158">Chromosome</keyword>
<dbReference type="Pfam" id="PF18581">
    <property type="entry name" value="SYCP2_ARLD"/>
    <property type="match status" value="1"/>
</dbReference>